<dbReference type="Pfam" id="PF14310">
    <property type="entry name" value="Fn3-like"/>
    <property type="match status" value="1"/>
</dbReference>
<dbReference type="InterPro" id="IPR026891">
    <property type="entry name" value="Fn3-like"/>
</dbReference>
<protein>
    <submittedName>
        <fullName evidence="8">Beta-glucosidase</fullName>
        <ecNumber evidence="8">3.2.1.21</ecNumber>
    </submittedName>
</protein>
<dbReference type="PANTHER" id="PTHR42715:SF10">
    <property type="entry name" value="BETA-GLUCOSIDASE"/>
    <property type="match status" value="1"/>
</dbReference>
<dbReference type="GO" id="GO:0008422">
    <property type="term" value="F:beta-glucosidase activity"/>
    <property type="evidence" value="ECO:0007669"/>
    <property type="project" value="UniProtKB-EC"/>
</dbReference>
<comment type="caution">
    <text evidence="8">The sequence shown here is derived from an EMBL/GenBank/DDBJ whole genome shotgun (WGS) entry which is preliminary data.</text>
</comment>
<dbReference type="Gene3D" id="3.40.50.1700">
    <property type="entry name" value="Glycoside hydrolase family 3 C-terminal domain"/>
    <property type="match status" value="1"/>
</dbReference>
<dbReference type="RefSeq" id="WP_309754921.1">
    <property type="nucleotide sequence ID" value="NZ_JAVJAF010000001.1"/>
</dbReference>
<keyword evidence="3" id="KW-0119">Carbohydrate metabolism</keyword>
<evidence type="ECO:0000313" key="9">
    <source>
        <dbReference type="Proteomes" id="UP001268036"/>
    </source>
</evidence>
<evidence type="ECO:0000256" key="4">
    <source>
        <dbReference type="ARBA" id="ARBA00023295"/>
    </source>
</evidence>
<dbReference type="EMBL" id="JAVJAF010000001">
    <property type="protein sequence ID" value="MDR6232837.1"/>
    <property type="molecule type" value="Genomic_DNA"/>
</dbReference>
<evidence type="ECO:0000259" key="7">
    <source>
        <dbReference type="SMART" id="SM01217"/>
    </source>
</evidence>
<dbReference type="InterPro" id="IPR050288">
    <property type="entry name" value="Cellulose_deg_GH3"/>
</dbReference>
<evidence type="ECO:0000313" key="8">
    <source>
        <dbReference type="EMBL" id="MDR6232837.1"/>
    </source>
</evidence>
<organism evidence="8 9">
    <name type="scientific">Pseudomonas oryzihabitans</name>
    <dbReference type="NCBI Taxonomy" id="47885"/>
    <lineage>
        <taxon>Bacteria</taxon>
        <taxon>Pseudomonadati</taxon>
        <taxon>Pseudomonadota</taxon>
        <taxon>Gammaproteobacteria</taxon>
        <taxon>Pseudomonadales</taxon>
        <taxon>Pseudomonadaceae</taxon>
        <taxon>Pseudomonas</taxon>
    </lineage>
</organism>
<dbReference type="InterPro" id="IPR036881">
    <property type="entry name" value="Glyco_hydro_3_C_sf"/>
</dbReference>
<feature type="domain" description="Fibronectin type III-like" evidence="7">
    <location>
        <begin position="653"/>
        <end position="720"/>
    </location>
</feature>
<dbReference type="PANTHER" id="PTHR42715">
    <property type="entry name" value="BETA-GLUCOSIDASE"/>
    <property type="match status" value="1"/>
</dbReference>
<dbReference type="Pfam" id="PF00933">
    <property type="entry name" value="Glyco_hydro_3"/>
    <property type="match status" value="1"/>
</dbReference>
<keyword evidence="2 5" id="KW-0378">Hydrolase</keyword>
<comment type="similarity">
    <text evidence="1 5">Belongs to the glycosyl hydrolase 3 family.</text>
</comment>
<feature type="chain" id="PRO_5042519680" evidence="6">
    <location>
        <begin position="25"/>
        <end position="743"/>
    </location>
</feature>
<dbReference type="PRINTS" id="PR00133">
    <property type="entry name" value="GLHYDRLASE3"/>
</dbReference>
<sequence>MKNNIPPYIIAVLASAMASTHVLAASQPWLDSTQSPDQRSMLLQQDLTLEEQIRRVHGEMAMPILGFTVPEGAIGSAGFVPADPARGIPALQITDASLGVANPANVRPGDGGTPLPSGLSSAASWNPAVAYDGGRMIGQEAWSKGFNVMLAGGVNLARDPRNGRNFEYFGEDPLLAGTMAGESIRGIQSQHVLSTIKHFAMNDQETARMGMNAVIDERPLTESDLLAFQFAIERGQPGAVMCGYNRVNGRHACDNAELLQRILKNRWGYRGFVMSDWGSVHSVEAAMHGVDIEMGTQLDKWLFGDVFFEQPLLAKAEREKAYRTRLEDMSRRVLRSMFDVGLFEHPPVKTPIDYVASKAVAQRAAEEGMVLLRNEKQILPLKGTGTNQRILVVGGNADKGVLSGAGSSQVVEPEGPGLAIHSGGEGQFASLREMVWHRSSPLKALKAELPDAVITFNDGRNPGEAAALAKNADVVIVFATQWMMESYDTFDLELPSGQNDLIDAVASANVKTVVVLETGGPVSMPWLKKTGAVVQAWYPGAGGGEAIARTLTGKVNPSGRLPITFPADIKQLPRPVIPGFGGPENAKIDVDYNVEGADVGYKWFARKAIKPLFPFGFGLSYTKFKYDGLNIETTSPLTVSFKVTNTGPLTGQDVPQLYLTRMPGRAQQRLLGWDKIELRAGESRSVTLQVDSRLLADFDVRAQRWSVAPGDYAVALGHSATDLVARQQVDLSRQDFADPVVSH</sequence>
<evidence type="ECO:0000256" key="2">
    <source>
        <dbReference type="ARBA" id="ARBA00022801"/>
    </source>
</evidence>
<dbReference type="SUPFAM" id="SSF52279">
    <property type="entry name" value="Beta-D-glucan exohydrolase, C-terminal domain"/>
    <property type="match status" value="1"/>
</dbReference>
<keyword evidence="4 5" id="KW-0326">Glycosidase</keyword>
<dbReference type="InterPro" id="IPR036962">
    <property type="entry name" value="Glyco_hydro_3_N_sf"/>
</dbReference>
<dbReference type="InterPro" id="IPR017853">
    <property type="entry name" value="GH"/>
</dbReference>
<dbReference type="Proteomes" id="UP001268036">
    <property type="component" value="Unassembled WGS sequence"/>
</dbReference>
<dbReference type="InterPro" id="IPR002772">
    <property type="entry name" value="Glyco_hydro_3_C"/>
</dbReference>
<dbReference type="EC" id="3.2.1.21" evidence="8"/>
<dbReference type="InterPro" id="IPR019800">
    <property type="entry name" value="Glyco_hydro_3_AS"/>
</dbReference>
<dbReference type="SMART" id="SM01217">
    <property type="entry name" value="Fn3_like"/>
    <property type="match status" value="1"/>
</dbReference>
<feature type="signal peptide" evidence="6">
    <location>
        <begin position="1"/>
        <end position="24"/>
    </location>
</feature>
<evidence type="ECO:0000256" key="6">
    <source>
        <dbReference type="SAM" id="SignalP"/>
    </source>
</evidence>
<dbReference type="AlphaFoldDB" id="A0AAJ2BMD8"/>
<dbReference type="InterPro" id="IPR001764">
    <property type="entry name" value="Glyco_hydro_3_N"/>
</dbReference>
<dbReference type="Gene3D" id="3.20.20.300">
    <property type="entry name" value="Glycoside hydrolase, family 3, N-terminal domain"/>
    <property type="match status" value="1"/>
</dbReference>
<name>A0AAJ2BMD8_9PSED</name>
<evidence type="ECO:0000256" key="1">
    <source>
        <dbReference type="ARBA" id="ARBA00005336"/>
    </source>
</evidence>
<accession>A0AAJ2BMD8</accession>
<dbReference type="Pfam" id="PF01915">
    <property type="entry name" value="Glyco_hydro_3_C"/>
    <property type="match status" value="1"/>
</dbReference>
<dbReference type="SUPFAM" id="SSF51445">
    <property type="entry name" value="(Trans)glycosidases"/>
    <property type="match status" value="1"/>
</dbReference>
<evidence type="ECO:0000256" key="3">
    <source>
        <dbReference type="ARBA" id="ARBA00023277"/>
    </source>
</evidence>
<reference evidence="8" key="1">
    <citation type="submission" date="2023-08" db="EMBL/GenBank/DDBJ databases">
        <title>Functional and genomic diversity of the sorghum phyllosphere microbiome.</title>
        <authorList>
            <person name="Shade A."/>
        </authorList>
    </citation>
    <scope>NUCLEOTIDE SEQUENCE</scope>
    <source>
        <strain evidence="8">SORGH_AS_0201</strain>
    </source>
</reference>
<dbReference type="Gene3D" id="2.60.40.10">
    <property type="entry name" value="Immunoglobulins"/>
    <property type="match status" value="1"/>
</dbReference>
<dbReference type="PROSITE" id="PS00775">
    <property type="entry name" value="GLYCOSYL_HYDROL_F3"/>
    <property type="match status" value="1"/>
</dbReference>
<proteinExistence type="inferred from homology"/>
<dbReference type="InterPro" id="IPR013783">
    <property type="entry name" value="Ig-like_fold"/>
</dbReference>
<keyword evidence="6" id="KW-0732">Signal</keyword>
<dbReference type="GO" id="GO:0005975">
    <property type="term" value="P:carbohydrate metabolic process"/>
    <property type="evidence" value="ECO:0007669"/>
    <property type="project" value="InterPro"/>
</dbReference>
<evidence type="ECO:0000256" key="5">
    <source>
        <dbReference type="RuleBase" id="RU361161"/>
    </source>
</evidence>
<gene>
    <name evidence="8" type="ORF">QE440_000578</name>
</gene>